<evidence type="ECO:0000313" key="2">
    <source>
        <dbReference type="Proteomes" id="UP001500603"/>
    </source>
</evidence>
<gene>
    <name evidence="1" type="ORF">GCM10023318_40250</name>
</gene>
<dbReference type="Proteomes" id="UP001500603">
    <property type="component" value="Unassembled WGS sequence"/>
</dbReference>
<keyword evidence="2" id="KW-1185">Reference proteome</keyword>
<comment type="caution">
    <text evidence="1">The sequence shown here is derived from an EMBL/GenBank/DDBJ whole genome shotgun (WGS) entry which is preliminary data.</text>
</comment>
<accession>A0ABP9KLW6</accession>
<organism evidence="1 2">
    <name type="scientific">Nocardia callitridis</name>
    <dbReference type="NCBI Taxonomy" id="648753"/>
    <lineage>
        <taxon>Bacteria</taxon>
        <taxon>Bacillati</taxon>
        <taxon>Actinomycetota</taxon>
        <taxon>Actinomycetes</taxon>
        <taxon>Mycobacteriales</taxon>
        <taxon>Nocardiaceae</taxon>
        <taxon>Nocardia</taxon>
    </lineage>
</organism>
<sequence length="100" mass="10489">MRDSRGESSAPVGRIRVPAGRSGRRACVVGSAGEFDRGIGSCGRHAWSACGFLNDDVFDARTRTGNNRVGAEGAYPTTLASDVAVSSVVDPDSMSRATRR</sequence>
<evidence type="ECO:0000313" key="1">
    <source>
        <dbReference type="EMBL" id="GAA5059578.1"/>
    </source>
</evidence>
<protein>
    <submittedName>
        <fullName evidence="1">Uncharacterized protein</fullName>
    </submittedName>
</protein>
<reference evidence="2" key="1">
    <citation type="journal article" date="2019" name="Int. J. Syst. Evol. Microbiol.">
        <title>The Global Catalogue of Microorganisms (GCM) 10K type strain sequencing project: providing services to taxonomists for standard genome sequencing and annotation.</title>
        <authorList>
            <consortium name="The Broad Institute Genomics Platform"/>
            <consortium name="The Broad Institute Genome Sequencing Center for Infectious Disease"/>
            <person name="Wu L."/>
            <person name="Ma J."/>
        </authorList>
    </citation>
    <scope>NUCLEOTIDE SEQUENCE [LARGE SCALE GENOMIC DNA]</scope>
    <source>
        <strain evidence="2">JCM 18298</strain>
    </source>
</reference>
<dbReference type="EMBL" id="BAABJM010000003">
    <property type="protein sequence ID" value="GAA5059578.1"/>
    <property type="molecule type" value="Genomic_DNA"/>
</dbReference>
<name>A0ABP9KLW6_9NOCA</name>
<proteinExistence type="predicted"/>